<feature type="compositionally biased region" description="Basic residues" evidence="1">
    <location>
        <begin position="396"/>
        <end position="410"/>
    </location>
</feature>
<gene>
    <name evidence="3" type="ORF">CDAUBV1_LOCUS9872</name>
</gene>
<sequence>MGSTGISPLRGVVAYIDVKSSFGNPALAISSRLARLGAHVSMSLNSSVTHIIFRNGSDETKCLAKKRGLFLVSPAWVKYCYLQQFRVRESAFPVVDKEDVEPLDPTQQPSKSPDCSLESNLTGKLENAIVDWRMKSILMNGSLDVTSGIRNFADYSKDHNKHDIGGKDPLSRSRIKKPPPKSIESSVSLASSPKRFDPTQVTPTTSTQREFAAHITSDVSVIISPLKLPTTISCESDCEISVTRPLVKQVACKMPEGNYAIAHRLAPLNRLNTRGSLLPTADSKLTSKPANPDHLLPLPKHLSPRTPLTPDLLVNLVNSMRTPKSRGVHKPTNTASSHRMVEKKKVIRLKMRKTPKHKNSQSLAGGPKKSSRSSPEGDIICSKAAAENSLPAKSLEHRKRRAVAGQRRNRLPTLVGPSKVDLDESGDKLISKALTANSKASSGLNTSSFRNNTSLLKNAIKSQVPTPAIPTQCVKTMSGKTHRKLASPKHVQRPVETHSVFGTSSSLSHPHTQNDSGRPRKVQRDSILKSIQPLTSRNSLDEFDLRNVRGKLLHSSLRADTVDNYVDDSSHPKVVIAFTGLLREDEAVLRALLQSSSLQNYELSQYHFSVRETRSSYVKNKSAKCFTHLITSNPYRRTLTLFRGLLSGAYVVSTSWLEESARCGMWLPEGEFKVRGLPKKTNVSYFELFSSVGPIFVGPVREPPRSDLVELLELGGATIVNRPSSASVLIGAGACQSTKPSWVLDSIIRAKLLSTDQYKSIS</sequence>
<dbReference type="PANTHER" id="PTHR14625">
    <property type="entry name" value="MICROCEPHALIN"/>
    <property type="match status" value="1"/>
</dbReference>
<evidence type="ECO:0000259" key="2">
    <source>
        <dbReference type="PROSITE" id="PS50172"/>
    </source>
</evidence>
<feature type="compositionally biased region" description="Basic residues" evidence="1">
    <location>
        <begin position="345"/>
        <end position="359"/>
    </location>
</feature>
<dbReference type="PROSITE" id="PS50172">
    <property type="entry name" value="BRCT"/>
    <property type="match status" value="3"/>
</dbReference>
<accession>A0AAV2TFV9</accession>
<feature type="region of interest" description="Disordered" evidence="1">
    <location>
        <begin position="391"/>
        <end position="423"/>
    </location>
</feature>
<reference evidence="3" key="1">
    <citation type="submission" date="2024-06" db="EMBL/GenBank/DDBJ databases">
        <authorList>
            <person name="Liu X."/>
            <person name="Lenzi L."/>
            <person name="Haldenby T S."/>
            <person name="Uol C."/>
        </authorList>
    </citation>
    <scope>NUCLEOTIDE SEQUENCE</scope>
</reference>
<feature type="region of interest" description="Disordered" evidence="1">
    <location>
        <begin position="322"/>
        <end position="377"/>
    </location>
</feature>
<dbReference type="Gene3D" id="3.40.50.10190">
    <property type="entry name" value="BRCT domain"/>
    <property type="match status" value="3"/>
</dbReference>
<feature type="region of interest" description="Disordered" evidence="1">
    <location>
        <begin position="157"/>
        <end position="207"/>
    </location>
</feature>
<dbReference type="PANTHER" id="PTHR14625:SF3">
    <property type="entry name" value="MICROCEPHALIN"/>
    <property type="match status" value="1"/>
</dbReference>
<evidence type="ECO:0000256" key="1">
    <source>
        <dbReference type="SAM" id="MobiDB-lite"/>
    </source>
</evidence>
<feature type="domain" description="BRCT" evidence="2">
    <location>
        <begin position="627"/>
        <end position="674"/>
    </location>
</feature>
<dbReference type="AlphaFoldDB" id="A0AAV2TFV9"/>
<dbReference type="InterPro" id="IPR036420">
    <property type="entry name" value="BRCT_dom_sf"/>
</dbReference>
<dbReference type="Pfam" id="PF00533">
    <property type="entry name" value="BRCT"/>
    <property type="match status" value="1"/>
</dbReference>
<feature type="region of interest" description="Disordered" evidence="1">
    <location>
        <begin position="499"/>
        <end position="529"/>
    </location>
</feature>
<feature type="domain" description="BRCT" evidence="2">
    <location>
        <begin position="684"/>
        <end position="760"/>
    </location>
</feature>
<feature type="region of interest" description="Disordered" evidence="1">
    <location>
        <begin position="98"/>
        <end position="118"/>
    </location>
</feature>
<dbReference type="SMART" id="SM00292">
    <property type="entry name" value="BRCT"/>
    <property type="match status" value="3"/>
</dbReference>
<feature type="compositionally biased region" description="Polar residues" evidence="1">
    <location>
        <begin position="105"/>
        <end position="118"/>
    </location>
</feature>
<dbReference type="SUPFAM" id="SSF52113">
    <property type="entry name" value="BRCT domain"/>
    <property type="match status" value="3"/>
</dbReference>
<protein>
    <recommendedName>
        <fullName evidence="2">BRCT domain-containing protein</fullName>
    </recommendedName>
</protein>
<feature type="compositionally biased region" description="Basic and acidic residues" evidence="1">
    <location>
        <begin position="157"/>
        <end position="171"/>
    </location>
</feature>
<organism evidence="3 4">
    <name type="scientific">Calicophoron daubneyi</name>
    <name type="common">Rumen fluke</name>
    <name type="synonym">Paramphistomum daubneyi</name>
    <dbReference type="NCBI Taxonomy" id="300641"/>
    <lineage>
        <taxon>Eukaryota</taxon>
        <taxon>Metazoa</taxon>
        <taxon>Spiralia</taxon>
        <taxon>Lophotrochozoa</taxon>
        <taxon>Platyhelminthes</taxon>
        <taxon>Trematoda</taxon>
        <taxon>Digenea</taxon>
        <taxon>Plagiorchiida</taxon>
        <taxon>Pronocephalata</taxon>
        <taxon>Paramphistomoidea</taxon>
        <taxon>Paramphistomidae</taxon>
        <taxon>Calicophoron</taxon>
    </lineage>
</organism>
<dbReference type="CDD" id="cd17751">
    <property type="entry name" value="BRCT_microcephalin_rpt3"/>
    <property type="match status" value="1"/>
</dbReference>
<feature type="compositionally biased region" description="Polar residues" evidence="1">
    <location>
        <begin position="500"/>
        <end position="516"/>
    </location>
</feature>
<dbReference type="InterPro" id="IPR022047">
    <property type="entry name" value="Microcephalin-like"/>
</dbReference>
<dbReference type="EMBL" id="CAXLJL010000268">
    <property type="protein sequence ID" value="CAL5135756.1"/>
    <property type="molecule type" value="Genomic_DNA"/>
</dbReference>
<dbReference type="CDD" id="cd17716">
    <property type="entry name" value="BRCT_microcephalin_rpt1"/>
    <property type="match status" value="1"/>
</dbReference>
<dbReference type="Proteomes" id="UP001497525">
    <property type="component" value="Unassembled WGS sequence"/>
</dbReference>
<dbReference type="InterPro" id="IPR001357">
    <property type="entry name" value="BRCT_dom"/>
</dbReference>
<proteinExistence type="predicted"/>
<dbReference type="GO" id="GO:0000278">
    <property type="term" value="P:mitotic cell cycle"/>
    <property type="evidence" value="ECO:0007669"/>
    <property type="project" value="TreeGrafter"/>
</dbReference>
<comment type="caution">
    <text evidence="3">The sequence shown here is derived from an EMBL/GenBank/DDBJ whole genome shotgun (WGS) entry which is preliminary data.</text>
</comment>
<evidence type="ECO:0000313" key="4">
    <source>
        <dbReference type="Proteomes" id="UP001497525"/>
    </source>
</evidence>
<name>A0AAV2TFV9_CALDB</name>
<feature type="domain" description="BRCT" evidence="2">
    <location>
        <begin position="4"/>
        <end position="94"/>
    </location>
</feature>
<evidence type="ECO:0000313" key="3">
    <source>
        <dbReference type="EMBL" id="CAL5135756.1"/>
    </source>
</evidence>